<evidence type="ECO:0000256" key="1">
    <source>
        <dbReference type="ARBA" id="ARBA00004141"/>
    </source>
</evidence>
<sequence length="539" mass="59651">MLGDLVAGITVGIMSIPQGPFAIISLMVSVVLNRFSSCQTSCPPLISYNESYGRVDQWFCGSNDATNCSRSDGLNIEVAPALTFLVGVFQIMLGILNMGFLAVYLSEQLVEGLTTAAGLFVLTSQIGGLLGIPNLPKTGQPLDIIRFYGCLMMRIVESNFLPVVISSACIIVLLLNKLYLSPFTKRKIKFPVPMDLILIVILTVLSNTLNLKETFGLSVVGKIPRRMLAPQVPSFRLMANMVPDALAIAVVSYSISLSIAKMFSQKHSYRIRANQCVLSAIIVVALKETFSKFSHLPKLWKISKTDFWIWIVSFFAVAFLDVTYGLMISVVFALVTVVVRSQWPDRVCLGVIPGTELYRGINAYEETQEFPNIKIFRFDSPLYFANAEMFKKYLYESTGVDPISVFAGMKRINTQRTIYSADEEIAKLDSGGGETVCCEISKHNADECKERMNADNDLLTVIIDCSSFPYIDLSAVNALFHVYQEYRAVGVNLVFAQCKVAVRQMLEKSCFYSIVPRSAVYMSVHDAVVDTITASRASS</sequence>
<protein>
    <submittedName>
        <fullName evidence="9">STAS domain-containing protein</fullName>
    </submittedName>
</protein>
<name>A0A183IIP0_9BILA</name>
<feature type="transmembrane region" description="Helical" evidence="5">
    <location>
        <begin position="81"/>
        <end position="105"/>
    </location>
</feature>
<feature type="transmembrane region" description="Helical" evidence="5">
    <location>
        <begin position="192"/>
        <end position="209"/>
    </location>
</feature>
<evidence type="ECO:0000313" key="9">
    <source>
        <dbReference type="WBParaSite" id="SBAD_0000364401-mRNA-1"/>
    </source>
</evidence>
<dbReference type="WBParaSite" id="SBAD_0000364401-mRNA-1">
    <property type="protein sequence ID" value="SBAD_0000364401-mRNA-1"/>
    <property type="gene ID" value="SBAD_0000364401"/>
</dbReference>
<comment type="subcellular location">
    <subcellularLocation>
        <location evidence="1">Membrane</location>
        <topology evidence="1">Multi-pass membrane protein</topology>
    </subcellularLocation>
</comment>
<dbReference type="InterPro" id="IPR011547">
    <property type="entry name" value="SLC26A/SulP_dom"/>
</dbReference>
<feature type="domain" description="STAS" evidence="6">
    <location>
        <begin position="363"/>
        <end position="531"/>
    </location>
</feature>
<keyword evidence="4 5" id="KW-0472">Membrane</keyword>
<dbReference type="PROSITE" id="PS50801">
    <property type="entry name" value="STAS"/>
    <property type="match status" value="1"/>
</dbReference>
<evidence type="ECO:0000256" key="3">
    <source>
        <dbReference type="ARBA" id="ARBA00022989"/>
    </source>
</evidence>
<evidence type="ECO:0000256" key="5">
    <source>
        <dbReference type="SAM" id="Phobius"/>
    </source>
</evidence>
<proteinExistence type="predicted"/>
<keyword evidence="2 5" id="KW-0812">Transmembrane</keyword>
<feature type="transmembrane region" description="Helical" evidence="5">
    <location>
        <begin position="112"/>
        <end position="132"/>
    </location>
</feature>
<dbReference type="InterPro" id="IPR001902">
    <property type="entry name" value="SLC26A/SulP_fam"/>
</dbReference>
<keyword evidence="8" id="KW-1185">Reference proteome</keyword>
<dbReference type="GO" id="GO:0055085">
    <property type="term" value="P:transmembrane transport"/>
    <property type="evidence" value="ECO:0007669"/>
    <property type="project" value="InterPro"/>
</dbReference>
<dbReference type="InterPro" id="IPR036513">
    <property type="entry name" value="STAS_dom_sf"/>
</dbReference>
<organism evidence="9">
    <name type="scientific">Soboliphyme baturini</name>
    <dbReference type="NCBI Taxonomy" id="241478"/>
    <lineage>
        <taxon>Eukaryota</taxon>
        <taxon>Metazoa</taxon>
        <taxon>Ecdysozoa</taxon>
        <taxon>Nematoda</taxon>
        <taxon>Enoplea</taxon>
        <taxon>Dorylaimia</taxon>
        <taxon>Dioctophymatida</taxon>
        <taxon>Dioctophymatoidea</taxon>
        <taxon>Soboliphymatidae</taxon>
        <taxon>Soboliphyme</taxon>
    </lineage>
</organism>
<feature type="transmembrane region" description="Helical" evidence="5">
    <location>
        <begin position="307"/>
        <end position="339"/>
    </location>
</feature>
<dbReference type="AlphaFoldDB" id="A0A183IIP0"/>
<evidence type="ECO:0000313" key="8">
    <source>
        <dbReference type="Proteomes" id="UP000270296"/>
    </source>
</evidence>
<dbReference type="Pfam" id="PF01740">
    <property type="entry name" value="STAS"/>
    <property type="match status" value="1"/>
</dbReference>
<dbReference type="SUPFAM" id="SSF52091">
    <property type="entry name" value="SpoIIaa-like"/>
    <property type="match status" value="1"/>
</dbReference>
<feature type="transmembrane region" description="Helical" evidence="5">
    <location>
        <begin position="160"/>
        <end position="180"/>
    </location>
</feature>
<dbReference type="Proteomes" id="UP000270296">
    <property type="component" value="Unassembled WGS sequence"/>
</dbReference>
<dbReference type="EMBL" id="UZAM01007773">
    <property type="protein sequence ID" value="VDP01318.1"/>
    <property type="molecule type" value="Genomic_DNA"/>
</dbReference>
<reference evidence="7 8" key="2">
    <citation type="submission" date="2018-11" db="EMBL/GenBank/DDBJ databases">
        <authorList>
            <consortium name="Pathogen Informatics"/>
        </authorList>
    </citation>
    <scope>NUCLEOTIDE SEQUENCE [LARGE SCALE GENOMIC DNA]</scope>
</reference>
<reference evidence="9" key="1">
    <citation type="submission" date="2016-06" db="UniProtKB">
        <authorList>
            <consortium name="WormBaseParasite"/>
        </authorList>
    </citation>
    <scope>IDENTIFICATION</scope>
</reference>
<dbReference type="PANTHER" id="PTHR11814">
    <property type="entry name" value="SULFATE TRANSPORTER"/>
    <property type="match status" value="1"/>
</dbReference>
<dbReference type="CDD" id="cd07042">
    <property type="entry name" value="STAS_SulP_like_sulfate_transporter"/>
    <property type="match status" value="1"/>
</dbReference>
<keyword evidence="3 5" id="KW-1133">Transmembrane helix</keyword>
<dbReference type="GO" id="GO:0016020">
    <property type="term" value="C:membrane"/>
    <property type="evidence" value="ECO:0007669"/>
    <property type="project" value="UniProtKB-SubCell"/>
</dbReference>
<dbReference type="Pfam" id="PF00916">
    <property type="entry name" value="Sulfate_transp"/>
    <property type="match status" value="1"/>
</dbReference>
<evidence type="ECO:0000256" key="2">
    <source>
        <dbReference type="ARBA" id="ARBA00022692"/>
    </source>
</evidence>
<gene>
    <name evidence="7" type="ORF">SBAD_LOCUS3485</name>
</gene>
<dbReference type="Gene3D" id="3.30.750.24">
    <property type="entry name" value="STAS domain"/>
    <property type="match status" value="1"/>
</dbReference>
<dbReference type="OrthoDB" id="288203at2759"/>
<accession>A0A183IIP0</accession>
<evidence type="ECO:0000259" key="6">
    <source>
        <dbReference type="PROSITE" id="PS50801"/>
    </source>
</evidence>
<evidence type="ECO:0000256" key="4">
    <source>
        <dbReference type="ARBA" id="ARBA00023136"/>
    </source>
</evidence>
<dbReference type="InterPro" id="IPR002645">
    <property type="entry name" value="STAS_dom"/>
</dbReference>
<evidence type="ECO:0000313" key="7">
    <source>
        <dbReference type="EMBL" id="VDP01318.1"/>
    </source>
</evidence>